<reference evidence="4" key="2">
    <citation type="submission" date="2020-09" db="EMBL/GenBank/DDBJ databases">
        <authorList>
            <person name="Sun Q."/>
            <person name="Ohkuma M."/>
        </authorList>
    </citation>
    <scope>NUCLEOTIDE SEQUENCE</scope>
    <source>
        <strain evidence="4">JCM 5016</strain>
    </source>
</reference>
<dbReference type="PRINTS" id="PR01183">
    <property type="entry name" value="RIBORDTASEM1"/>
</dbReference>
<dbReference type="PANTHER" id="PTHR11573:SF6">
    <property type="entry name" value="RIBONUCLEOSIDE-DIPHOSPHATE REDUCTASE LARGE SUBUNIT"/>
    <property type="match status" value="1"/>
</dbReference>
<reference evidence="4" key="1">
    <citation type="journal article" date="2014" name="Int. J. Syst. Evol. Microbiol.">
        <title>Complete genome sequence of Corynebacterium casei LMG S-19264T (=DSM 44701T), isolated from a smear-ripened cheese.</title>
        <authorList>
            <consortium name="US DOE Joint Genome Institute (JGI-PGF)"/>
            <person name="Walter F."/>
            <person name="Albersmeier A."/>
            <person name="Kalinowski J."/>
            <person name="Ruckert C."/>
        </authorList>
    </citation>
    <scope>NUCLEOTIDE SEQUENCE</scope>
    <source>
        <strain evidence="4">JCM 5016</strain>
    </source>
</reference>
<dbReference type="Proteomes" id="UP000623010">
    <property type="component" value="Unassembled WGS sequence"/>
</dbReference>
<dbReference type="Pfam" id="PF02867">
    <property type="entry name" value="Ribonuc_red_lgC"/>
    <property type="match status" value="1"/>
</dbReference>
<gene>
    <name evidence="4" type="ORF">GCM10010389_11680</name>
</gene>
<dbReference type="GO" id="GO:0005971">
    <property type="term" value="C:ribonucleoside-diphosphate reductase complex"/>
    <property type="evidence" value="ECO:0007669"/>
    <property type="project" value="TreeGrafter"/>
</dbReference>
<comment type="similarity">
    <text evidence="1">Belongs to the ribonucleoside diphosphate reductase large chain family.</text>
</comment>
<name>A0A918V775_9ACTN</name>
<accession>A0A918V775</accession>
<feature type="domain" description="Ribonucleotide reductase large subunit" evidence="3">
    <location>
        <begin position="183"/>
        <end position="205"/>
    </location>
</feature>
<dbReference type="Gene3D" id="3.20.70.20">
    <property type="match status" value="1"/>
</dbReference>
<dbReference type="PANTHER" id="PTHR11573">
    <property type="entry name" value="RIBONUCLEOSIDE-DIPHOSPHATE REDUCTASE LARGE CHAIN"/>
    <property type="match status" value="1"/>
</dbReference>
<sequence length="385" mass="42252">MPGRVIHSSNLCTEILEVTDDGETAVCNLGSVNLAAFVTEDGVDWERLDATVRTAVTFLDRVVDLNFYPTEQAARSNARWRPVGLGVMGLQDVFFKLRLPFDSPEARELSTRIAERIMLAAYETSADLAERPPAPSAGSGAGGTPGIPGTPVGPLPAWEETRTARGVLHPDHYDVELAWPERWAALRARIARTGLRNALLLAVAPTATLASLAGVHECIEPQVSNLFKRETLSGEFLQINSYLVEDLKRLGRWDARTREALREANGSVQGLTWIPPEVRRLYRTAWELPQRALIDLAAARTPFLDQSQSLNLFLETPTTGKLSSMYAYAWKSGLKTTYYLRSRPATRIARAARATWAAVPGRQPAPDAEAAACSLENPESCEACQ</sequence>
<comment type="caution">
    <text evidence="4">The sequence shown here is derived from an EMBL/GenBank/DDBJ whole genome shotgun (WGS) entry which is preliminary data.</text>
</comment>
<dbReference type="InterPro" id="IPR039718">
    <property type="entry name" value="Rrm1"/>
</dbReference>
<protein>
    <recommendedName>
        <fullName evidence="3">Ribonucleotide reductase large subunit domain-containing protein</fullName>
    </recommendedName>
</protein>
<dbReference type="GO" id="GO:0005524">
    <property type="term" value="F:ATP binding"/>
    <property type="evidence" value="ECO:0007669"/>
    <property type="project" value="TreeGrafter"/>
</dbReference>
<evidence type="ECO:0000256" key="2">
    <source>
        <dbReference type="SAM" id="MobiDB-lite"/>
    </source>
</evidence>
<evidence type="ECO:0000313" key="5">
    <source>
        <dbReference type="Proteomes" id="UP000623010"/>
    </source>
</evidence>
<dbReference type="PROSITE" id="PS00089">
    <property type="entry name" value="RIBORED_LARGE"/>
    <property type="match status" value="1"/>
</dbReference>
<dbReference type="SUPFAM" id="SSF51998">
    <property type="entry name" value="PFL-like glycyl radical enzymes"/>
    <property type="match status" value="1"/>
</dbReference>
<keyword evidence="5" id="KW-1185">Reference proteome</keyword>
<organism evidence="4 5">
    <name type="scientific">Streptomyces echinoruber</name>
    <dbReference type="NCBI Taxonomy" id="68898"/>
    <lineage>
        <taxon>Bacteria</taxon>
        <taxon>Bacillati</taxon>
        <taxon>Actinomycetota</taxon>
        <taxon>Actinomycetes</taxon>
        <taxon>Kitasatosporales</taxon>
        <taxon>Streptomycetaceae</taxon>
        <taxon>Streptomyces</taxon>
    </lineage>
</organism>
<dbReference type="GO" id="GO:0009263">
    <property type="term" value="P:deoxyribonucleotide biosynthetic process"/>
    <property type="evidence" value="ECO:0007669"/>
    <property type="project" value="TreeGrafter"/>
</dbReference>
<dbReference type="EMBL" id="BMWH01000003">
    <property type="protein sequence ID" value="GGZ75812.1"/>
    <property type="molecule type" value="Genomic_DNA"/>
</dbReference>
<dbReference type="AlphaFoldDB" id="A0A918V775"/>
<evidence type="ECO:0000259" key="3">
    <source>
        <dbReference type="PROSITE" id="PS00089"/>
    </source>
</evidence>
<evidence type="ECO:0000313" key="4">
    <source>
        <dbReference type="EMBL" id="GGZ75812.1"/>
    </source>
</evidence>
<dbReference type="InterPro" id="IPR013346">
    <property type="entry name" value="NrdE_NrdA_C"/>
</dbReference>
<dbReference type="InterPro" id="IPR000788">
    <property type="entry name" value="RNR_lg_C"/>
</dbReference>
<proteinExistence type="inferred from homology"/>
<evidence type="ECO:0000256" key="1">
    <source>
        <dbReference type="ARBA" id="ARBA00010406"/>
    </source>
</evidence>
<dbReference type="GO" id="GO:0004748">
    <property type="term" value="F:ribonucleoside-diphosphate reductase activity, thioredoxin disulfide as acceptor"/>
    <property type="evidence" value="ECO:0007669"/>
    <property type="project" value="TreeGrafter"/>
</dbReference>
<feature type="region of interest" description="Disordered" evidence="2">
    <location>
        <begin position="128"/>
        <end position="151"/>
    </location>
</feature>